<protein>
    <submittedName>
        <fullName evidence="3">Acyltransferase family protein</fullName>
    </submittedName>
</protein>
<dbReference type="eggNOG" id="COG1835">
    <property type="taxonomic scope" value="Bacteria"/>
</dbReference>
<dbReference type="OrthoDB" id="9767863at2"/>
<dbReference type="GO" id="GO:0016747">
    <property type="term" value="F:acyltransferase activity, transferring groups other than amino-acyl groups"/>
    <property type="evidence" value="ECO:0007669"/>
    <property type="project" value="InterPro"/>
</dbReference>
<feature type="transmembrane region" description="Helical" evidence="1">
    <location>
        <begin position="51"/>
        <end position="72"/>
    </location>
</feature>
<dbReference type="GO" id="GO:0009103">
    <property type="term" value="P:lipopolysaccharide biosynthetic process"/>
    <property type="evidence" value="ECO:0007669"/>
    <property type="project" value="TreeGrafter"/>
</dbReference>
<name>A4C8J5_9GAMM</name>
<feature type="transmembrane region" description="Helical" evidence="1">
    <location>
        <begin position="191"/>
        <end position="211"/>
    </location>
</feature>
<feature type="domain" description="Acyltransferase 3" evidence="2">
    <location>
        <begin position="16"/>
        <end position="333"/>
    </location>
</feature>
<dbReference type="Proteomes" id="UP000006201">
    <property type="component" value="Unassembled WGS sequence"/>
</dbReference>
<dbReference type="HOGENOM" id="CLU_005679_2_3_6"/>
<dbReference type="PANTHER" id="PTHR23028">
    <property type="entry name" value="ACETYLTRANSFERASE"/>
    <property type="match status" value="1"/>
</dbReference>
<proteinExistence type="predicted"/>
<dbReference type="InterPro" id="IPR050879">
    <property type="entry name" value="Acyltransferase_3"/>
</dbReference>
<evidence type="ECO:0000313" key="3">
    <source>
        <dbReference type="EMBL" id="EAR28910.1"/>
    </source>
</evidence>
<dbReference type="GO" id="GO:0016020">
    <property type="term" value="C:membrane"/>
    <property type="evidence" value="ECO:0007669"/>
    <property type="project" value="TreeGrafter"/>
</dbReference>
<feature type="transmembrane region" description="Helical" evidence="1">
    <location>
        <begin position="167"/>
        <end position="185"/>
    </location>
</feature>
<feature type="transmembrane region" description="Helical" evidence="1">
    <location>
        <begin position="278"/>
        <end position="295"/>
    </location>
</feature>
<gene>
    <name evidence="3" type="ORF">PTD2_07699</name>
</gene>
<keyword evidence="1" id="KW-0812">Transmembrane</keyword>
<reference evidence="3 4" key="1">
    <citation type="submission" date="2006-02" db="EMBL/GenBank/DDBJ databases">
        <authorList>
            <person name="Moran M.A."/>
            <person name="Kjelleberg S."/>
            <person name="Egan S."/>
            <person name="Saunders N."/>
            <person name="Thomas T."/>
            <person name="Ferriera S."/>
            <person name="Johnson J."/>
            <person name="Kravitz S."/>
            <person name="Halpern A."/>
            <person name="Remington K."/>
            <person name="Beeson K."/>
            <person name="Tran B."/>
            <person name="Rogers Y.-H."/>
            <person name="Friedman R."/>
            <person name="Venter J.C."/>
        </authorList>
    </citation>
    <scope>NUCLEOTIDE SEQUENCE [LARGE SCALE GENOMIC DNA]</scope>
    <source>
        <strain evidence="3 4">D2</strain>
    </source>
</reference>
<feature type="transmembrane region" description="Helical" evidence="1">
    <location>
        <begin position="252"/>
        <end position="271"/>
    </location>
</feature>
<feature type="transmembrane region" description="Helical" evidence="1">
    <location>
        <begin position="218"/>
        <end position="240"/>
    </location>
</feature>
<dbReference type="PANTHER" id="PTHR23028:SF53">
    <property type="entry name" value="ACYL_TRANSF_3 DOMAIN-CONTAINING PROTEIN"/>
    <property type="match status" value="1"/>
</dbReference>
<dbReference type="InterPro" id="IPR002656">
    <property type="entry name" value="Acyl_transf_3_dom"/>
</dbReference>
<dbReference type="AlphaFoldDB" id="A4C8J5"/>
<dbReference type="RefSeq" id="WP_009838172.1">
    <property type="nucleotide sequence ID" value="NZ_AAOH01000003.1"/>
</dbReference>
<keyword evidence="3" id="KW-0012">Acyltransferase</keyword>
<sequence length="371" mass="43501">MQSSNINVAEQRTRLIFLDLFRFVAALAVVLYHLTYFLPSKPTTFEFFSPFTQYGYLGVNFFFMISGFVIYLSIEKKDWREFIASRVGRLFPAYWFAVLFTATLFFSFPGHLELPLSVNDVLINLTMLQDFLDVTHVDGVYWTLTVELVFYFWMFIFIFFKRLNAIPYFFLVLLCLALLSCFVELPKLLKSILLLDWVSYFLSGIIFYLFYKGNRAPIWFCALIVSLGVSMLKAADYLLYFDVVQRAEFSLLVINSVIVVMYLLFIFLIKYSSYFVKYLNVKLVVFLGGLTYPLYLVHQNASYILFSYFSGDNEFLLLFFLLIASFILSTFIYLIIEKKVHRKLSRFTHSFLNRVSSCKSALIFNTPNLSR</sequence>
<organism evidence="3 4">
    <name type="scientific">Pseudoalteromonas tunicata D2</name>
    <dbReference type="NCBI Taxonomy" id="87626"/>
    <lineage>
        <taxon>Bacteria</taxon>
        <taxon>Pseudomonadati</taxon>
        <taxon>Pseudomonadota</taxon>
        <taxon>Gammaproteobacteria</taxon>
        <taxon>Alteromonadales</taxon>
        <taxon>Pseudoalteromonadaceae</taxon>
        <taxon>Pseudoalteromonas</taxon>
    </lineage>
</organism>
<feature type="transmembrane region" description="Helical" evidence="1">
    <location>
        <begin position="140"/>
        <end position="160"/>
    </location>
</feature>
<keyword evidence="4" id="KW-1185">Reference proteome</keyword>
<accession>A4C8J5</accession>
<comment type="caution">
    <text evidence="3">The sequence shown here is derived from an EMBL/GenBank/DDBJ whole genome shotgun (WGS) entry which is preliminary data.</text>
</comment>
<keyword evidence="1" id="KW-1133">Transmembrane helix</keyword>
<feature type="transmembrane region" description="Helical" evidence="1">
    <location>
        <begin position="315"/>
        <end position="336"/>
    </location>
</feature>
<evidence type="ECO:0000256" key="1">
    <source>
        <dbReference type="SAM" id="Phobius"/>
    </source>
</evidence>
<feature type="transmembrane region" description="Helical" evidence="1">
    <location>
        <begin position="20"/>
        <end position="39"/>
    </location>
</feature>
<dbReference type="Pfam" id="PF01757">
    <property type="entry name" value="Acyl_transf_3"/>
    <property type="match status" value="1"/>
</dbReference>
<evidence type="ECO:0000313" key="4">
    <source>
        <dbReference type="Proteomes" id="UP000006201"/>
    </source>
</evidence>
<dbReference type="EMBL" id="AAOH01000003">
    <property type="protein sequence ID" value="EAR28910.1"/>
    <property type="molecule type" value="Genomic_DNA"/>
</dbReference>
<keyword evidence="1" id="KW-0472">Membrane</keyword>
<keyword evidence="3" id="KW-0808">Transferase</keyword>
<evidence type="ECO:0000259" key="2">
    <source>
        <dbReference type="Pfam" id="PF01757"/>
    </source>
</evidence>
<feature type="transmembrane region" description="Helical" evidence="1">
    <location>
        <begin position="93"/>
        <end position="112"/>
    </location>
</feature>
<dbReference type="STRING" id="87626.PTD2_07699"/>